<protein>
    <submittedName>
        <fullName evidence="1">Uncharacterized protein</fullName>
    </submittedName>
</protein>
<dbReference type="EMBL" id="MN739352">
    <property type="protein sequence ID" value="QHT00007.1"/>
    <property type="molecule type" value="Genomic_DNA"/>
</dbReference>
<name>A0A6C0C6N6_9ZZZZ</name>
<accession>A0A6C0C6N6</accession>
<evidence type="ECO:0000313" key="1">
    <source>
        <dbReference type="EMBL" id="QHT00007.1"/>
    </source>
</evidence>
<organism evidence="1">
    <name type="scientific">viral metagenome</name>
    <dbReference type="NCBI Taxonomy" id="1070528"/>
    <lineage>
        <taxon>unclassified sequences</taxon>
        <taxon>metagenomes</taxon>
        <taxon>organismal metagenomes</taxon>
    </lineage>
</organism>
<dbReference type="AlphaFoldDB" id="A0A6C0C6N6"/>
<reference evidence="1" key="1">
    <citation type="journal article" date="2020" name="Nature">
        <title>Giant virus diversity and host interactions through global metagenomics.</title>
        <authorList>
            <person name="Schulz F."/>
            <person name="Roux S."/>
            <person name="Paez-Espino D."/>
            <person name="Jungbluth S."/>
            <person name="Walsh D.A."/>
            <person name="Denef V.J."/>
            <person name="McMahon K.D."/>
            <person name="Konstantinidis K.T."/>
            <person name="Eloe-Fadrosh E.A."/>
            <person name="Kyrpides N.C."/>
            <person name="Woyke T."/>
        </authorList>
    </citation>
    <scope>NUCLEOTIDE SEQUENCE</scope>
    <source>
        <strain evidence="1">GVMAG-M-3300020192-26</strain>
    </source>
</reference>
<sequence>MGVSEPGDTRPFTHADVKNKPLVIKMLNYEEEITRSDVGRTLYATKLNRPLVSLTVEHTLNRLTLTHFGFDTSDESVEMYRTIFRNYYTSPTEYDAEVLNAVHYMRGNKCVYYTEQPLQIGDAIPDCPLFMINGTEITSLYDEIKRGGAKRTIIAAFSLS</sequence>
<proteinExistence type="predicted"/>